<dbReference type="EMBL" id="MU167243">
    <property type="protein sequence ID" value="KAG0147888.1"/>
    <property type="molecule type" value="Genomic_DNA"/>
</dbReference>
<organism evidence="2 3">
    <name type="scientific">Cronartium quercuum f. sp. fusiforme G11</name>
    <dbReference type="NCBI Taxonomy" id="708437"/>
    <lineage>
        <taxon>Eukaryota</taxon>
        <taxon>Fungi</taxon>
        <taxon>Dikarya</taxon>
        <taxon>Basidiomycota</taxon>
        <taxon>Pucciniomycotina</taxon>
        <taxon>Pucciniomycetes</taxon>
        <taxon>Pucciniales</taxon>
        <taxon>Coleosporiaceae</taxon>
        <taxon>Cronartium</taxon>
    </lineage>
</organism>
<feature type="compositionally biased region" description="Basic and acidic residues" evidence="1">
    <location>
        <begin position="1"/>
        <end position="15"/>
    </location>
</feature>
<name>A0A9P6NPL1_9BASI</name>
<dbReference type="AlphaFoldDB" id="A0A9P6NPL1"/>
<proteinExistence type="predicted"/>
<feature type="region of interest" description="Disordered" evidence="1">
    <location>
        <begin position="40"/>
        <end position="66"/>
    </location>
</feature>
<dbReference type="Proteomes" id="UP000886653">
    <property type="component" value="Unassembled WGS sequence"/>
</dbReference>
<keyword evidence="3" id="KW-1185">Reference proteome</keyword>
<gene>
    <name evidence="2" type="ORF">CROQUDRAFT_446458</name>
</gene>
<feature type="region of interest" description="Disordered" evidence="1">
    <location>
        <begin position="1"/>
        <end position="25"/>
    </location>
</feature>
<reference evidence="2" key="1">
    <citation type="submission" date="2013-11" db="EMBL/GenBank/DDBJ databases">
        <title>Genome sequence of the fusiform rust pathogen reveals effectors for host alternation and coevolution with pine.</title>
        <authorList>
            <consortium name="DOE Joint Genome Institute"/>
            <person name="Smith K."/>
            <person name="Pendleton A."/>
            <person name="Kubisiak T."/>
            <person name="Anderson C."/>
            <person name="Salamov A."/>
            <person name="Aerts A."/>
            <person name="Riley R."/>
            <person name="Clum A."/>
            <person name="Lindquist E."/>
            <person name="Ence D."/>
            <person name="Campbell M."/>
            <person name="Kronenberg Z."/>
            <person name="Feau N."/>
            <person name="Dhillon B."/>
            <person name="Hamelin R."/>
            <person name="Burleigh J."/>
            <person name="Smith J."/>
            <person name="Yandell M."/>
            <person name="Nelson C."/>
            <person name="Grigoriev I."/>
            <person name="Davis J."/>
        </authorList>
    </citation>
    <scope>NUCLEOTIDE SEQUENCE</scope>
    <source>
        <strain evidence="2">G11</strain>
    </source>
</reference>
<protein>
    <submittedName>
        <fullName evidence="2">Uncharacterized protein</fullName>
    </submittedName>
</protein>
<evidence type="ECO:0000313" key="3">
    <source>
        <dbReference type="Proteomes" id="UP000886653"/>
    </source>
</evidence>
<evidence type="ECO:0000256" key="1">
    <source>
        <dbReference type="SAM" id="MobiDB-lite"/>
    </source>
</evidence>
<accession>A0A9P6NPL1</accession>
<sequence length="66" mass="7664">MVKQASRECETAEGKTKKKKKVHLANLEESERETLEGLLLESQSDHQQEKKKKIRNLTTRSISLRN</sequence>
<evidence type="ECO:0000313" key="2">
    <source>
        <dbReference type="EMBL" id="KAG0147888.1"/>
    </source>
</evidence>
<feature type="compositionally biased region" description="Polar residues" evidence="1">
    <location>
        <begin position="56"/>
        <end position="66"/>
    </location>
</feature>
<comment type="caution">
    <text evidence="2">The sequence shown here is derived from an EMBL/GenBank/DDBJ whole genome shotgun (WGS) entry which is preliminary data.</text>
</comment>